<keyword evidence="4" id="KW-1185">Reference proteome</keyword>
<feature type="domain" description="GGDEF" evidence="2">
    <location>
        <begin position="531"/>
        <end position="668"/>
    </location>
</feature>
<evidence type="ECO:0000259" key="2">
    <source>
        <dbReference type="PROSITE" id="PS50887"/>
    </source>
</evidence>
<dbReference type="InterPro" id="IPR029787">
    <property type="entry name" value="Nucleotide_cyclase"/>
</dbReference>
<feature type="transmembrane region" description="Helical" evidence="1">
    <location>
        <begin position="330"/>
        <end position="348"/>
    </location>
</feature>
<dbReference type="Pfam" id="PF00990">
    <property type="entry name" value="GGDEF"/>
    <property type="match status" value="1"/>
</dbReference>
<name>A0ABR6WIT5_9FIRM</name>
<organism evidence="3 4">
    <name type="scientific">Acetobacterium tundrae</name>
    <dbReference type="NCBI Taxonomy" id="132932"/>
    <lineage>
        <taxon>Bacteria</taxon>
        <taxon>Bacillati</taxon>
        <taxon>Bacillota</taxon>
        <taxon>Clostridia</taxon>
        <taxon>Eubacteriales</taxon>
        <taxon>Eubacteriaceae</taxon>
        <taxon>Acetobacterium</taxon>
    </lineage>
</organism>
<feature type="transmembrane region" description="Helical" evidence="1">
    <location>
        <begin position="354"/>
        <end position="372"/>
    </location>
</feature>
<dbReference type="EMBL" id="WJBB01000003">
    <property type="protein sequence ID" value="MBC3796116.1"/>
    <property type="molecule type" value="Genomic_DNA"/>
</dbReference>
<comment type="caution">
    <text evidence="3">The sequence shown here is derived from an EMBL/GenBank/DDBJ whole genome shotgun (WGS) entry which is preliminary data.</text>
</comment>
<feature type="transmembrane region" description="Helical" evidence="1">
    <location>
        <begin position="262"/>
        <end position="286"/>
    </location>
</feature>
<dbReference type="Proteomes" id="UP000653358">
    <property type="component" value="Unassembled WGS sequence"/>
</dbReference>
<dbReference type="InterPro" id="IPR050469">
    <property type="entry name" value="Diguanylate_Cyclase"/>
</dbReference>
<feature type="transmembrane region" description="Helical" evidence="1">
    <location>
        <begin position="235"/>
        <end position="255"/>
    </location>
</feature>
<dbReference type="SUPFAM" id="SSF49785">
    <property type="entry name" value="Galactose-binding domain-like"/>
    <property type="match status" value="1"/>
</dbReference>
<dbReference type="PANTHER" id="PTHR45138">
    <property type="entry name" value="REGULATORY COMPONENTS OF SENSORY TRANSDUCTION SYSTEM"/>
    <property type="match status" value="1"/>
</dbReference>
<dbReference type="SMART" id="SM00267">
    <property type="entry name" value="GGDEF"/>
    <property type="match status" value="1"/>
</dbReference>
<feature type="transmembrane region" description="Helical" evidence="1">
    <location>
        <begin position="37"/>
        <end position="56"/>
    </location>
</feature>
<dbReference type="PROSITE" id="PS50887">
    <property type="entry name" value="GGDEF"/>
    <property type="match status" value="1"/>
</dbReference>
<dbReference type="NCBIfam" id="TIGR00254">
    <property type="entry name" value="GGDEF"/>
    <property type="match status" value="1"/>
</dbReference>
<keyword evidence="1" id="KW-0812">Transmembrane</keyword>
<evidence type="ECO:0000313" key="4">
    <source>
        <dbReference type="Proteomes" id="UP000653358"/>
    </source>
</evidence>
<dbReference type="SUPFAM" id="SSF55073">
    <property type="entry name" value="Nucleotide cyclase"/>
    <property type="match status" value="1"/>
</dbReference>
<accession>A0ABR6WIT5</accession>
<proteinExistence type="predicted"/>
<gene>
    <name evidence="3" type="ORF">GH807_03515</name>
</gene>
<feature type="transmembrane region" description="Helical" evidence="1">
    <location>
        <begin position="384"/>
        <end position="407"/>
    </location>
</feature>
<sequence length="671" mass="76683">MRLQSITSFYFSRFLSPFRIDFIILPERRHPMRQHKILLLIIILMMPFWGGCSNQISTPHQEAEKGLLDFSQVSLENKVIPLDGEWEFYWNQLLEPGELEQSAMSGYVNFPSSWNKYELNNEQISGGGYATYRLKFISSEKEILALKIPKVRTAYKLWVNGNLIANAGETGKTRDTMTPQYLPQVASFEAQPGENEIVIQISNFFMPCGGLLNSIQLGGEPQILGLRYNGIAYELFLFGALMIIGIYHLALFFFSKKDPAPLYFGLFCLLVAIRTLIVGESFLFFLFPYLNFEIARKIQTLAYCLALPMIVMFFRSVFPHYLHSKIVKMVQFLAVAYAVVVLLTPTNVNTVINPFYQIWSIFLIIYLLTRLIKIVLNKEKNGWLFLLGGLVLASTSLIDIVALSGWINDSWPPLLKMIFQDDDYSSSGQLIFAIANSLLLAKSFSDSLEYKTEMGEKLTAMNDHLDDLVSQRTRELTASNEKVEQQNFELELINHELQKLSLRDPLTELWNRRKYDEAIQLEWLRCLKQQNPIALLFIDVDYFKNYNDQYGHIAGDECLMKIGETLRTSLSRPTDMVVRYGGEEFIVLLSETPKEEAVNIAHWLLKRIDNLAIPHEGSLVKNCVTVSIGVSCMIPTVGSTHEHLVKTADKALYHAKTGGRNRVDYLDELLS</sequence>
<dbReference type="InterPro" id="IPR000160">
    <property type="entry name" value="GGDEF_dom"/>
</dbReference>
<keyword evidence="1" id="KW-1133">Transmembrane helix</keyword>
<dbReference type="Gene3D" id="3.30.70.270">
    <property type="match status" value="1"/>
</dbReference>
<dbReference type="Pfam" id="PF07695">
    <property type="entry name" value="7TMR-DISM_7TM"/>
    <property type="match status" value="1"/>
</dbReference>
<evidence type="ECO:0000256" key="1">
    <source>
        <dbReference type="SAM" id="Phobius"/>
    </source>
</evidence>
<protein>
    <submittedName>
        <fullName evidence="3">Diguanylate cyclase</fullName>
    </submittedName>
</protein>
<dbReference type="InterPro" id="IPR011623">
    <property type="entry name" value="7TMR_DISM_rcpt_extracell_dom1"/>
</dbReference>
<reference evidence="3 4" key="1">
    <citation type="journal article" date="2020" name="mSystems">
        <title>Defining Genomic and Predicted Metabolic Features of the Acetobacterium Genus.</title>
        <authorList>
            <person name="Ross D.E."/>
            <person name="Marshall C.W."/>
            <person name="Gulliver D."/>
            <person name="May H.D."/>
            <person name="Norman R.S."/>
        </authorList>
    </citation>
    <scope>NUCLEOTIDE SEQUENCE [LARGE SCALE GENOMIC DNA]</scope>
    <source>
        <strain evidence="3 4">DSM 9173</strain>
    </source>
</reference>
<feature type="transmembrane region" description="Helical" evidence="1">
    <location>
        <begin position="298"/>
        <end position="318"/>
    </location>
</feature>
<dbReference type="PANTHER" id="PTHR45138:SF9">
    <property type="entry name" value="DIGUANYLATE CYCLASE DGCM-RELATED"/>
    <property type="match status" value="1"/>
</dbReference>
<keyword evidence="1" id="KW-0472">Membrane</keyword>
<dbReference type="InterPro" id="IPR008979">
    <property type="entry name" value="Galactose-bd-like_sf"/>
</dbReference>
<evidence type="ECO:0000313" key="3">
    <source>
        <dbReference type="EMBL" id="MBC3796116.1"/>
    </source>
</evidence>
<dbReference type="InterPro" id="IPR043128">
    <property type="entry name" value="Rev_trsase/Diguanyl_cyclase"/>
</dbReference>
<dbReference type="Gene3D" id="2.60.120.260">
    <property type="entry name" value="Galactose-binding domain-like"/>
    <property type="match status" value="1"/>
</dbReference>
<dbReference type="CDD" id="cd01949">
    <property type="entry name" value="GGDEF"/>
    <property type="match status" value="1"/>
</dbReference>